<keyword evidence="1" id="KW-0347">Helicase</keyword>
<dbReference type="PANTHER" id="PTHR10492">
    <property type="match status" value="1"/>
</dbReference>
<evidence type="ECO:0000313" key="5">
    <source>
        <dbReference type="Proteomes" id="UP001152747"/>
    </source>
</evidence>
<dbReference type="GO" id="GO:0016787">
    <property type="term" value="F:hydrolase activity"/>
    <property type="evidence" value="ECO:0007669"/>
    <property type="project" value="UniProtKB-KW"/>
</dbReference>
<protein>
    <recommendedName>
        <fullName evidence="1">ATP-dependent DNA helicase</fullName>
        <ecNumber evidence="1">5.6.2.3</ecNumber>
    </recommendedName>
</protein>
<dbReference type="GO" id="GO:0005524">
    <property type="term" value="F:ATP binding"/>
    <property type="evidence" value="ECO:0007669"/>
    <property type="project" value="UniProtKB-KW"/>
</dbReference>
<dbReference type="Pfam" id="PF05970">
    <property type="entry name" value="PIF1"/>
    <property type="match status" value="1"/>
</dbReference>
<dbReference type="GO" id="GO:0000723">
    <property type="term" value="P:telomere maintenance"/>
    <property type="evidence" value="ECO:0007669"/>
    <property type="project" value="InterPro"/>
</dbReference>
<dbReference type="GO" id="GO:0006281">
    <property type="term" value="P:DNA repair"/>
    <property type="evidence" value="ECO:0007669"/>
    <property type="project" value="UniProtKB-KW"/>
</dbReference>
<comment type="cofactor">
    <cofactor evidence="1">
        <name>Mg(2+)</name>
        <dbReference type="ChEBI" id="CHEBI:18420"/>
    </cofactor>
</comment>
<dbReference type="GO" id="GO:0043139">
    <property type="term" value="F:5'-3' DNA helicase activity"/>
    <property type="evidence" value="ECO:0007669"/>
    <property type="project" value="UniProtKB-EC"/>
</dbReference>
<dbReference type="InterPro" id="IPR010285">
    <property type="entry name" value="DNA_helicase_pif1-like_DEAD"/>
</dbReference>
<accession>A0A9P1N7B6</accession>
<reference evidence="4" key="1">
    <citation type="submission" date="2022-11" db="EMBL/GenBank/DDBJ databases">
        <authorList>
            <person name="Kikuchi T."/>
        </authorList>
    </citation>
    <scope>NUCLEOTIDE SEQUENCE</scope>
    <source>
        <strain evidence="4">PS1010</strain>
    </source>
</reference>
<dbReference type="GO" id="GO:0006310">
    <property type="term" value="P:DNA recombination"/>
    <property type="evidence" value="ECO:0007669"/>
    <property type="project" value="UniProtKB-KW"/>
</dbReference>
<sequence length="177" mass="20203">MVTKFGEPDLFITMTCSPKWREIQENLSPGQVPPDRPDLIARVFNMKVVFFDIEERLWRMGRYIDDLIKRPENFIAIESIDITDNVKSASSVVCTSWTGIASTLLPKERTSASLFKLNISNDYKTSSHQRNTKDSKKLQNVDVIIWNICSQIPANALEAVDILLRDLCSNEKYFGGK</sequence>
<dbReference type="EC" id="5.6.2.3" evidence="1"/>
<name>A0A9P1N7B6_9PELO</name>
<dbReference type="OrthoDB" id="10055660at2759"/>
<dbReference type="Proteomes" id="UP001152747">
    <property type="component" value="Unassembled WGS sequence"/>
</dbReference>
<comment type="caution">
    <text evidence="4">The sequence shown here is derived from an EMBL/GenBank/DDBJ whole genome shotgun (WGS) entry which is preliminary data.</text>
</comment>
<keyword evidence="1" id="KW-0067">ATP-binding</keyword>
<keyword evidence="1" id="KW-0547">Nucleotide-binding</keyword>
<keyword evidence="1" id="KW-0233">DNA recombination</keyword>
<dbReference type="AlphaFoldDB" id="A0A9P1N7B6"/>
<dbReference type="InterPro" id="IPR027417">
    <property type="entry name" value="P-loop_NTPase"/>
</dbReference>
<dbReference type="Pfam" id="PF14214">
    <property type="entry name" value="Helitron_like_N"/>
    <property type="match status" value="1"/>
</dbReference>
<evidence type="ECO:0000256" key="1">
    <source>
        <dbReference type="RuleBase" id="RU363044"/>
    </source>
</evidence>
<evidence type="ECO:0000259" key="3">
    <source>
        <dbReference type="Pfam" id="PF14214"/>
    </source>
</evidence>
<dbReference type="EMBL" id="CANHGI010000005">
    <property type="protein sequence ID" value="CAI5453818.1"/>
    <property type="molecule type" value="Genomic_DNA"/>
</dbReference>
<proteinExistence type="inferred from homology"/>
<dbReference type="PANTHER" id="PTHR10492:SF57">
    <property type="entry name" value="ATP-DEPENDENT DNA HELICASE"/>
    <property type="match status" value="1"/>
</dbReference>
<comment type="similarity">
    <text evidence="1">Belongs to the helicase family.</text>
</comment>
<keyword evidence="1" id="KW-0378">Hydrolase</keyword>
<keyword evidence="1" id="KW-0227">DNA damage</keyword>
<dbReference type="Gene3D" id="3.40.50.300">
    <property type="entry name" value="P-loop containing nucleotide triphosphate hydrolases"/>
    <property type="match status" value="1"/>
</dbReference>
<organism evidence="4 5">
    <name type="scientific">Caenorhabditis angaria</name>
    <dbReference type="NCBI Taxonomy" id="860376"/>
    <lineage>
        <taxon>Eukaryota</taxon>
        <taxon>Metazoa</taxon>
        <taxon>Ecdysozoa</taxon>
        <taxon>Nematoda</taxon>
        <taxon>Chromadorea</taxon>
        <taxon>Rhabditida</taxon>
        <taxon>Rhabditina</taxon>
        <taxon>Rhabditomorpha</taxon>
        <taxon>Rhabditoidea</taxon>
        <taxon>Rhabditidae</taxon>
        <taxon>Peloderinae</taxon>
        <taxon>Caenorhabditis</taxon>
    </lineage>
</organism>
<gene>
    <name evidence="4" type="ORF">CAMP_LOCUS16455</name>
</gene>
<evidence type="ECO:0000313" key="4">
    <source>
        <dbReference type="EMBL" id="CAI5453818.1"/>
    </source>
</evidence>
<evidence type="ECO:0000259" key="2">
    <source>
        <dbReference type="Pfam" id="PF05970"/>
    </source>
</evidence>
<feature type="domain" description="DNA helicase Pif1-like DEAD-box helicase" evidence="2">
    <location>
        <begin position="83"/>
        <end position="177"/>
    </location>
</feature>
<keyword evidence="5" id="KW-1185">Reference proteome</keyword>
<comment type="catalytic activity">
    <reaction evidence="1">
        <text>ATP + H2O = ADP + phosphate + H(+)</text>
        <dbReference type="Rhea" id="RHEA:13065"/>
        <dbReference type="ChEBI" id="CHEBI:15377"/>
        <dbReference type="ChEBI" id="CHEBI:15378"/>
        <dbReference type="ChEBI" id="CHEBI:30616"/>
        <dbReference type="ChEBI" id="CHEBI:43474"/>
        <dbReference type="ChEBI" id="CHEBI:456216"/>
        <dbReference type="EC" id="5.6.2.3"/>
    </reaction>
</comment>
<keyword evidence="1" id="KW-0234">DNA repair</keyword>
<feature type="domain" description="Helitron helicase-like" evidence="3">
    <location>
        <begin position="1"/>
        <end position="49"/>
    </location>
</feature>
<dbReference type="InterPro" id="IPR025476">
    <property type="entry name" value="Helitron_helicase-like"/>
</dbReference>